<evidence type="ECO:0000259" key="8">
    <source>
        <dbReference type="PROSITE" id="PS50127"/>
    </source>
</evidence>
<dbReference type="FunFam" id="3.10.110.10:FF:000060">
    <property type="entry name" value="Ubiquitin conjugating enzyme (UbcB)"/>
    <property type="match status" value="1"/>
</dbReference>
<accession>A0AA86URS7</accession>
<keyword evidence="13" id="KW-1185">Reference proteome</keyword>
<dbReference type="Gene3D" id="3.10.110.10">
    <property type="entry name" value="Ubiquitin Conjugating Enzyme"/>
    <property type="match status" value="1"/>
</dbReference>
<protein>
    <recommendedName>
        <fullName evidence="1">E2 ubiquitin-conjugating enzyme</fullName>
        <ecNumber evidence="1">2.3.2.23</ecNumber>
    </recommendedName>
</protein>
<dbReference type="AlphaFoldDB" id="A0AA86URS7"/>
<name>A0AA86URS7_9EUKA</name>
<dbReference type="InterPro" id="IPR016135">
    <property type="entry name" value="UBQ-conjugating_enzyme/RWD"/>
</dbReference>
<dbReference type="PROSITE" id="PS50127">
    <property type="entry name" value="UBC_2"/>
    <property type="match status" value="1"/>
</dbReference>
<dbReference type="Proteomes" id="UP001642409">
    <property type="component" value="Unassembled WGS sequence"/>
</dbReference>
<dbReference type="EMBL" id="CAXDID020000099">
    <property type="protein sequence ID" value="CAL6025539.1"/>
    <property type="molecule type" value="Genomic_DNA"/>
</dbReference>
<reference evidence="11 13" key="2">
    <citation type="submission" date="2024-07" db="EMBL/GenBank/DDBJ databases">
        <authorList>
            <person name="Akdeniz Z."/>
        </authorList>
    </citation>
    <scope>NUCLEOTIDE SEQUENCE [LARGE SCALE GENOMIC DNA]</scope>
</reference>
<evidence type="ECO:0000256" key="2">
    <source>
        <dbReference type="ARBA" id="ARBA00022679"/>
    </source>
</evidence>
<dbReference type="InterPro" id="IPR023313">
    <property type="entry name" value="UBQ-conjugating_AS"/>
</dbReference>
<dbReference type="PROSITE" id="PS00183">
    <property type="entry name" value="UBC_1"/>
    <property type="match status" value="1"/>
</dbReference>
<dbReference type="EMBL" id="CATOUU010000694">
    <property type="protein sequence ID" value="CAI9941543.1"/>
    <property type="molecule type" value="Genomic_DNA"/>
</dbReference>
<feature type="domain" description="UBC core" evidence="8">
    <location>
        <begin position="2"/>
        <end position="147"/>
    </location>
</feature>
<evidence type="ECO:0000256" key="6">
    <source>
        <dbReference type="PROSITE-ProRule" id="PRU10133"/>
    </source>
</evidence>
<evidence type="ECO:0000313" key="10">
    <source>
        <dbReference type="EMBL" id="CAI9947848.1"/>
    </source>
</evidence>
<dbReference type="SUPFAM" id="SSF54495">
    <property type="entry name" value="UBC-like"/>
    <property type="match status" value="1"/>
</dbReference>
<dbReference type="GO" id="GO:0005524">
    <property type="term" value="F:ATP binding"/>
    <property type="evidence" value="ECO:0007669"/>
    <property type="project" value="UniProtKB-UniRule"/>
</dbReference>
<evidence type="ECO:0000256" key="3">
    <source>
        <dbReference type="ARBA" id="ARBA00022741"/>
    </source>
</evidence>
<dbReference type="Pfam" id="PF00179">
    <property type="entry name" value="UQ_con"/>
    <property type="match status" value="1"/>
</dbReference>
<evidence type="ECO:0000313" key="11">
    <source>
        <dbReference type="EMBL" id="CAL6025539.1"/>
    </source>
</evidence>
<organism evidence="10">
    <name type="scientific">Hexamita inflata</name>
    <dbReference type="NCBI Taxonomy" id="28002"/>
    <lineage>
        <taxon>Eukaryota</taxon>
        <taxon>Metamonada</taxon>
        <taxon>Diplomonadida</taxon>
        <taxon>Hexamitidae</taxon>
        <taxon>Hexamitinae</taxon>
        <taxon>Hexamita</taxon>
    </lineage>
</organism>
<evidence type="ECO:0000313" key="13">
    <source>
        <dbReference type="Proteomes" id="UP001642409"/>
    </source>
</evidence>
<dbReference type="PANTHER" id="PTHR24067">
    <property type="entry name" value="UBIQUITIN-CONJUGATING ENZYME E2"/>
    <property type="match status" value="1"/>
</dbReference>
<dbReference type="GO" id="GO:0061631">
    <property type="term" value="F:ubiquitin conjugating enzyme activity"/>
    <property type="evidence" value="ECO:0007669"/>
    <property type="project" value="UniProtKB-EC"/>
</dbReference>
<keyword evidence="3 7" id="KW-0547">Nucleotide-binding</keyword>
<keyword evidence="4 7" id="KW-0833">Ubl conjugation pathway</keyword>
<keyword evidence="2" id="KW-0808">Transferase</keyword>
<evidence type="ECO:0000313" key="12">
    <source>
        <dbReference type="EMBL" id="CAL6042973.1"/>
    </source>
</evidence>
<evidence type="ECO:0000256" key="1">
    <source>
        <dbReference type="ARBA" id="ARBA00012486"/>
    </source>
</evidence>
<dbReference type="SMART" id="SM00212">
    <property type="entry name" value="UBCc"/>
    <property type="match status" value="1"/>
</dbReference>
<proteinExistence type="inferred from homology"/>
<feature type="active site" description="Glycyl thioester intermediate" evidence="6">
    <location>
        <position position="85"/>
    </location>
</feature>
<comment type="caution">
    <text evidence="10">The sequence shown here is derived from an EMBL/GenBank/DDBJ whole genome shotgun (WGS) entry which is preliminary data.</text>
</comment>
<dbReference type="InterPro" id="IPR050113">
    <property type="entry name" value="Ub_conjugating_enzyme"/>
</dbReference>
<dbReference type="EMBL" id="CATOUU010000782">
    <property type="protein sequence ID" value="CAI9947848.1"/>
    <property type="molecule type" value="Genomic_DNA"/>
</dbReference>
<gene>
    <name evidence="9" type="ORF">HINF_LOCUS29188</name>
    <name evidence="11" type="ORF">HINF_LOCUS30377</name>
    <name evidence="10" type="ORF">HINF_LOCUS35493</name>
    <name evidence="12" type="ORF">HINF_LOCUS39850</name>
</gene>
<keyword evidence="5 7" id="KW-0067">ATP-binding</keyword>
<evidence type="ECO:0000256" key="7">
    <source>
        <dbReference type="RuleBase" id="RU362109"/>
    </source>
</evidence>
<sequence length="148" mass="16812">MSNIRRIQKDLKDFKENPLTYCTGGPVGDNLCKWQIIIDGPQHSPYEGGKFKIAVDLSEYPLKAPIVVFETKIFHPNVDNNGVVCLEILKKEWSPMLTIQKVIIQIYSLLNDPNPDSPLNAEAARLLKDSQVEFVETVRKNVRLYASK</sequence>
<evidence type="ECO:0000256" key="4">
    <source>
        <dbReference type="ARBA" id="ARBA00022786"/>
    </source>
</evidence>
<evidence type="ECO:0000256" key="5">
    <source>
        <dbReference type="ARBA" id="ARBA00022840"/>
    </source>
</evidence>
<dbReference type="EC" id="2.3.2.23" evidence="1"/>
<dbReference type="InterPro" id="IPR000608">
    <property type="entry name" value="UBC"/>
</dbReference>
<evidence type="ECO:0000313" key="9">
    <source>
        <dbReference type="EMBL" id="CAI9941543.1"/>
    </source>
</evidence>
<dbReference type="EMBL" id="CAXDID020000155">
    <property type="protein sequence ID" value="CAL6042973.1"/>
    <property type="molecule type" value="Genomic_DNA"/>
</dbReference>
<reference evidence="10" key="1">
    <citation type="submission" date="2023-06" db="EMBL/GenBank/DDBJ databases">
        <authorList>
            <person name="Kurt Z."/>
        </authorList>
    </citation>
    <scope>NUCLEOTIDE SEQUENCE</scope>
</reference>
<comment type="similarity">
    <text evidence="7">Belongs to the ubiquitin-conjugating enzyme family.</text>
</comment>